<dbReference type="GO" id="GO:0005886">
    <property type="term" value="C:plasma membrane"/>
    <property type="evidence" value="ECO:0007669"/>
    <property type="project" value="UniProtKB-SubCell"/>
</dbReference>
<dbReference type="Gene3D" id="3.30.450.20">
    <property type="entry name" value="PAS domain"/>
    <property type="match status" value="2"/>
</dbReference>
<dbReference type="InterPro" id="IPR033479">
    <property type="entry name" value="dCache_1"/>
</dbReference>
<dbReference type="CDD" id="cd12912">
    <property type="entry name" value="PDC2_MCP_like"/>
    <property type="match status" value="1"/>
</dbReference>
<keyword evidence="4 10" id="KW-0812">Transmembrane</keyword>
<evidence type="ECO:0000313" key="14">
    <source>
        <dbReference type="Proteomes" id="UP000254051"/>
    </source>
</evidence>
<dbReference type="PANTHER" id="PTHR43531:SF11">
    <property type="entry name" value="METHYL-ACCEPTING CHEMOTAXIS PROTEIN 3"/>
    <property type="match status" value="1"/>
</dbReference>
<feature type="domain" description="Methyl-accepting transducer" evidence="11">
    <location>
        <begin position="438"/>
        <end position="667"/>
    </location>
</feature>
<accession>A0A316A3X6</accession>
<evidence type="ECO:0000256" key="3">
    <source>
        <dbReference type="ARBA" id="ARBA00022500"/>
    </source>
</evidence>
<evidence type="ECO:0000256" key="1">
    <source>
        <dbReference type="ARBA" id="ARBA00004651"/>
    </source>
</evidence>
<dbReference type="Pfam" id="PF00015">
    <property type="entry name" value="MCPsignal"/>
    <property type="match status" value="1"/>
</dbReference>
<evidence type="ECO:0000256" key="4">
    <source>
        <dbReference type="ARBA" id="ARBA00022692"/>
    </source>
</evidence>
<name>A0A316A3X6_9FIRM</name>
<dbReference type="SMART" id="SM00283">
    <property type="entry name" value="MA"/>
    <property type="match status" value="1"/>
</dbReference>
<dbReference type="SMART" id="SM00304">
    <property type="entry name" value="HAMP"/>
    <property type="match status" value="2"/>
</dbReference>
<evidence type="ECO:0000313" key="13">
    <source>
        <dbReference type="EMBL" id="SUQ12481.1"/>
    </source>
</evidence>
<dbReference type="GO" id="GO:0007165">
    <property type="term" value="P:signal transduction"/>
    <property type="evidence" value="ECO:0007669"/>
    <property type="project" value="UniProtKB-KW"/>
</dbReference>
<dbReference type="CDD" id="cd11386">
    <property type="entry name" value="MCP_signal"/>
    <property type="match status" value="1"/>
</dbReference>
<feature type="region of interest" description="Disordered" evidence="9">
    <location>
        <begin position="693"/>
        <end position="717"/>
    </location>
</feature>
<keyword evidence="5 10" id="KW-1133">Transmembrane helix</keyword>
<dbReference type="SUPFAM" id="SSF103190">
    <property type="entry name" value="Sensory domain-like"/>
    <property type="match status" value="1"/>
</dbReference>
<keyword evidence="14" id="KW-1185">Reference proteome</keyword>
<keyword evidence="6 10" id="KW-0472">Membrane</keyword>
<evidence type="ECO:0000256" key="5">
    <source>
        <dbReference type="ARBA" id="ARBA00022989"/>
    </source>
</evidence>
<organism evidence="13 14">
    <name type="scientific">Faecalicatena contorta</name>
    <dbReference type="NCBI Taxonomy" id="39482"/>
    <lineage>
        <taxon>Bacteria</taxon>
        <taxon>Bacillati</taxon>
        <taxon>Bacillota</taxon>
        <taxon>Clostridia</taxon>
        <taxon>Lachnospirales</taxon>
        <taxon>Lachnospiraceae</taxon>
        <taxon>Faecalicatena</taxon>
    </lineage>
</organism>
<dbReference type="PANTHER" id="PTHR43531">
    <property type="entry name" value="PROTEIN ICFG"/>
    <property type="match status" value="1"/>
</dbReference>
<dbReference type="InterPro" id="IPR029151">
    <property type="entry name" value="Sensor-like_sf"/>
</dbReference>
<dbReference type="InterPro" id="IPR003660">
    <property type="entry name" value="HAMP_dom"/>
</dbReference>
<dbReference type="CDD" id="cd12913">
    <property type="entry name" value="PDC1_MCP_like"/>
    <property type="match status" value="1"/>
</dbReference>
<dbReference type="CDD" id="cd06225">
    <property type="entry name" value="HAMP"/>
    <property type="match status" value="1"/>
</dbReference>
<dbReference type="AlphaFoldDB" id="A0A316A3X6"/>
<dbReference type="InterPro" id="IPR004089">
    <property type="entry name" value="MCPsignal_dom"/>
</dbReference>
<feature type="domain" description="HAMP" evidence="12">
    <location>
        <begin position="333"/>
        <end position="385"/>
    </location>
</feature>
<dbReference type="RefSeq" id="WP_109708499.1">
    <property type="nucleotide sequence ID" value="NZ_QGDS01000001.1"/>
</dbReference>
<dbReference type="SUPFAM" id="SSF58104">
    <property type="entry name" value="Methyl-accepting chemotaxis protein (MCP) signaling domain"/>
    <property type="match status" value="1"/>
</dbReference>
<dbReference type="GO" id="GO:0006935">
    <property type="term" value="P:chemotaxis"/>
    <property type="evidence" value="ECO:0007669"/>
    <property type="project" value="UniProtKB-KW"/>
</dbReference>
<evidence type="ECO:0000256" key="10">
    <source>
        <dbReference type="SAM" id="Phobius"/>
    </source>
</evidence>
<dbReference type="Proteomes" id="UP000254051">
    <property type="component" value="Unassembled WGS sequence"/>
</dbReference>
<dbReference type="OrthoDB" id="9814363at2"/>
<comment type="subcellular location">
    <subcellularLocation>
        <location evidence="1">Cell membrane</location>
        <topology evidence="1">Multi-pass membrane protein</topology>
    </subcellularLocation>
</comment>
<dbReference type="Pfam" id="PF02743">
    <property type="entry name" value="dCache_1"/>
    <property type="match status" value="1"/>
</dbReference>
<proteinExistence type="inferred from homology"/>
<evidence type="ECO:0000256" key="7">
    <source>
        <dbReference type="ARBA" id="ARBA00029447"/>
    </source>
</evidence>
<dbReference type="Pfam" id="PF00672">
    <property type="entry name" value="HAMP"/>
    <property type="match status" value="1"/>
</dbReference>
<dbReference type="InterPro" id="IPR051310">
    <property type="entry name" value="MCP_chemotaxis"/>
</dbReference>
<evidence type="ECO:0000259" key="11">
    <source>
        <dbReference type="PROSITE" id="PS50111"/>
    </source>
</evidence>
<gene>
    <name evidence="13" type="ORF">SAMN05216529_101377</name>
</gene>
<dbReference type="PROSITE" id="PS50885">
    <property type="entry name" value="HAMP"/>
    <property type="match status" value="2"/>
</dbReference>
<evidence type="ECO:0000259" key="12">
    <source>
        <dbReference type="PROSITE" id="PS50885"/>
    </source>
</evidence>
<sequence>MEKKRKEKGKAGKRKGFRSISTKILMYIGGMVVLSFVVLILIVMKITASSVIELRNSELNAQSQSASNDINSYFVKYFEMADSLAQNSEMGTLFQEASGSVKMADAQSFLSVKKTLEAVKDANSDSLLSVWIADVDTSQLTDDSGFFSDDSWDVHSRPWFSEIQSAGKTIITEPYEDTVTKKHIVSVIAPVYKSGTTEIAGAAGVDFTLDKLGEVMSSYTLGETGYFILATAGGQVIHHPVADYINQNIADTDMSGNIKDAVKSQKTGEIQYTSKGTHSHGYLSAVGKTGWMVATGLPDAEYNEAYTAIQTTMLIIFAIALIVVVIIVLLISKQIVTPMKKLTNTANLIAEGNLDISVDASSADETGQMGEAMNRTVVQLRRYTAYIGEITRTLEAMARGDMRIHLEEDYVGEFASIKMAFGDISSSLNHALHLINDTAEQVSVGADQVSQGAQALAAGSTEQAASIQELSASVMSIADQAAQNAEHVRTATQYVTKTGTDVAAGNEHMIKLTDAMREIGSSSDQIANITKVIEDIAFQTNILALNAAIEAARAGEAGKGFAVVADEVRTLAAKSAEAAKQTADLIHSSVAIVSRGTQITAETAKILLEVGESTDKVTESFTKIEQASAEQSDAIEQVKEGLTQVSAVVQTNAATAEENSATSEEMSAQAVTLRGEVGRFKLESSMRNSEVSMTSHWENESGDNKDVTAFTSDLGKY</sequence>
<evidence type="ECO:0000256" key="6">
    <source>
        <dbReference type="ARBA" id="ARBA00023136"/>
    </source>
</evidence>
<evidence type="ECO:0000256" key="2">
    <source>
        <dbReference type="ARBA" id="ARBA00022475"/>
    </source>
</evidence>
<evidence type="ECO:0000256" key="9">
    <source>
        <dbReference type="SAM" id="MobiDB-lite"/>
    </source>
</evidence>
<feature type="transmembrane region" description="Helical" evidence="10">
    <location>
        <begin position="24"/>
        <end position="44"/>
    </location>
</feature>
<evidence type="ECO:0000256" key="8">
    <source>
        <dbReference type="PROSITE-ProRule" id="PRU00284"/>
    </source>
</evidence>
<feature type="transmembrane region" description="Helical" evidence="10">
    <location>
        <begin position="313"/>
        <end position="331"/>
    </location>
</feature>
<dbReference type="EMBL" id="UHJJ01000001">
    <property type="protein sequence ID" value="SUQ12481.1"/>
    <property type="molecule type" value="Genomic_DNA"/>
</dbReference>
<comment type="similarity">
    <text evidence="7">Belongs to the methyl-accepting chemotaxis (MCP) protein family.</text>
</comment>
<feature type="domain" description="HAMP" evidence="12">
    <location>
        <begin position="387"/>
        <end position="433"/>
    </location>
</feature>
<dbReference type="Gene3D" id="1.10.287.950">
    <property type="entry name" value="Methyl-accepting chemotaxis protein"/>
    <property type="match status" value="1"/>
</dbReference>
<protein>
    <submittedName>
        <fullName evidence="13">Methyl-accepting chemotaxis sensory transducer with Cache sensor</fullName>
    </submittedName>
</protein>
<feature type="compositionally biased region" description="Basic and acidic residues" evidence="9">
    <location>
        <begin position="697"/>
        <end position="706"/>
    </location>
</feature>
<keyword evidence="8" id="KW-0807">Transducer</keyword>
<keyword evidence="3" id="KW-0145">Chemotaxis</keyword>
<reference evidence="14" key="1">
    <citation type="submission" date="2017-07" db="EMBL/GenBank/DDBJ databases">
        <authorList>
            <person name="Varghese N."/>
            <person name="Submissions S."/>
        </authorList>
    </citation>
    <scope>NUCLEOTIDE SEQUENCE [LARGE SCALE GENOMIC DNA]</scope>
    <source>
        <strain evidence="14">NLAE-zl-C134</strain>
    </source>
</reference>
<dbReference type="PROSITE" id="PS50111">
    <property type="entry name" value="CHEMOTAXIS_TRANSDUC_2"/>
    <property type="match status" value="1"/>
</dbReference>
<dbReference type="Gene3D" id="1.10.8.500">
    <property type="entry name" value="HAMP domain in histidine kinase"/>
    <property type="match status" value="1"/>
</dbReference>
<dbReference type="GO" id="GO:0004888">
    <property type="term" value="F:transmembrane signaling receptor activity"/>
    <property type="evidence" value="ECO:0007669"/>
    <property type="project" value="TreeGrafter"/>
</dbReference>
<keyword evidence="2" id="KW-1003">Cell membrane</keyword>